<dbReference type="Pfam" id="PF13683">
    <property type="entry name" value="rve_3"/>
    <property type="match status" value="1"/>
</dbReference>
<comment type="caution">
    <text evidence="3">The sequence shown here is derived from an EMBL/GenBank/DDBJ whole genome shotgun (WGS) entry which is preliminary data.</text>
</comment>
<dbReference type="Proteomes" id="UP000551616">
    <property type="component" value="Unassembled WGS sequence"/>
</dbReference>
<dbReference type="Gene3D" id="3.30.420.10">
    <property type="entry name" value="Ribonuclease H-like superfamily/Ribonuclease H"/>
    <property type="match status" value="1"/>
</dbReference>
<evidence type="ECO:0000313" key="4">
    <source>
        <dbReference type="Proteomes" id="UP000551616"/>
    </source>
</evidence>
<keyword evidence="4" id="KW-1185">Reference proteome</keyword>
<gene>
    <name evidence="3" type="ORF">HOV93_27460</name>
</gene>
<reference evidence="3 4" key="1">
    <citation type="submission" date="2020-05" db="EMBL/GenBank/DDBJ databases">
        <title>Bremerella alba sp. nov., a novel planctomycete isolated from the surface of the macroalga Fucus spiralis.</title>
        <authorList>
            <person name="Godinho O."/>
            <person name="Botelho R."/>
            <person name="Albuquerque L."/>
            <person name="Wiegand S."/>
            <person name="Da Costa M.S."/>
            <person name="Lobo-Da-Cunha A."/>
            <person name="Jogler C."/>
            <person name="Lage O.M."/>
        </authorList>
    </citation>
    <scope>NUCLEOTIDE SEQUENCE [LARGE SCALE GENOMIC DNA]</scope>
    <source>
        <strain evidence="3 4">FF15</strain>
    </source>
</reference>
<dbReference type="InterPro" id="IPR001584">
    <property type="entry name" value="Integrase_cat-core"/>
</dbReference>
<protein>
    <recommendedName>
        <fullName evidence="2">Integrase catalytic domain-containing protein</fullName>
    </recommendedName>
</protein>
<organism evidence="3 4">
    <name type="scientific">Bremerella alba</name>
    <dbReference type="NCBI Taxonomy" id="980252"/>
    <lineage>
        <taxon>Bacteria</taxon>
        <taxon>Pseudomonadati</taxon>
        <taxon>Planctomycetota</taxon>
        <taxon>Planctomycetia</taxon>
        <taxon>Pirellulales</taxon>
        <taxon>Pirellulaceae</taxon>
        <taxon>Bremerella</taxon>
    </lineage>
</organism>
<dbReference type="SUPFAM" id="SSF53098">
    <property type="entry name" value="Ribonuclease H-like"/>
    <property type="match status" value="1"/>
</dbReference>
<dbReference type="GO" id="GO:0003676">
    <property type="term" value="F:nucleic acid binding"/>
    <property type="evidence" value="ECO:0007669"/>
    <property type="project" value="InterPro"/>
</dbReference>
<feature type="compositionally biased region" description="Basic and acidic residues" evidence="1">
    <location>
        <begin position="201"/>
        <end position="214"/>
    </location>
</feature>
<dbReference type="RefSeq" id="WP_207396995.1">
    <property type="nucleotide sequence ID" value="NZ_JABRWO010000007.1"/>
</dbReference>
<proteinExistence type="predicted"/>
<sequence>MARENDWGYTRIMGELKKLGITPPSRNTVKNILKEHGLEPGPKRGEGTWDEFLKMHAATLWQCDFYAKRVLTARGFRDLYLLIFLHVESRQVYIAPSTFHPNEEWVTEQAQAFLKHAESQGQGVKKVMHDRDTKFTRAVDTEFESANVEIRKTAYRSPNTNSYAERFIQTLQLECLDHFVVFGEQHMDVLVKEFLKHYHEERPHQGKENERLNSENEPQAETVSIDSVKCRERLGGLLKHYHRHAA</sequence>
<evidence type="ECO:0000259" key="2">
    <source>
        <dbReference type="PROSITE" id="PS50994"/>
    </source>
</evidence>
<dbReference type="GO" id="GO:0015074">
    <property type="term" value="P:DNA integration"/>
    <property type="evidence" value="ECO:0007669"/>
    <property type="project" value="InterPro"/>
</dbReference>
<dbReference type="AlphaFoldDB" id="A0A7V8V5X5"/>
<feature type="domain" description="Integrase catalytic" evidence="2">
    <location>
        <begin position="38"/>
        <end position="219"/>
    </location>
</feature>
<evidence type="ECO:0000313" key="3">
    <source>
        <dbReference type="EMBL" id="MBA2115564.1"/>
    </source>
</evidence>
<feature type="compositionally biased region" description="Polar residues" evidence="1">
    <location>
        <begin position="215"/>
        <end position="224"/>
    </location>
</feature>
<feature type="region of interest" description="Disordered" evidence="1">
    <location>
        <begin position="201"/>
        <end position="224"/>
    </location>
</feature>
<dbReference type="PROSITE" id="PS50994">
    <property type="entry name" value="INTEGRASE"/>
    <property type="match status" value="1"/>
</dbReference>
<dbReference type="InterPro" id="IPR012337">
    <property type="entry name" value="RNaseH-like_sf"/>
</dbReference>
<dbReference type="InterPro" id="IPR036397">
    <property type="entry name" value="RNaseH_sf"/>
</dbReference>
<name>A0A7V8V5X5_9BACT</name>
<evidence type="ECO:0000256" key="1">
    <source>
        <dbReference type="SAM" id="MobiDB-lite"/>
    </source>
</evidence>
<accession>A0A7V8V5X5</accession>
<dbReference type="EMBL" id="JABRWO010000007">
    <property type="protein sequence ID" value="MBA2115564.1"/>
    <property type="molecule type" value="Genomic_DNA"/>
</dbReference>